<feature type="non-terminal residue" evidence="1">
    <location>
        <position position="102"/>
    </location>
</feature>
<sequence>MVQSNVKRVLVLALDALGRCVEINEELTNFWNFFTLGARSFRVEALKPSAYNWISMLHGDTKLLFVHLTDVDEYGHQHEFGSTDYLNQVKVMDLQIGEILES</sequence>
<dbReference type="Proteomes" id="UP000789920">
    <property type="component" value="Unassembled WGS sequence"/>
</dbReference>
<protein>
    <submittedName>
        <fullName evidence="1">27458_t:CDS:1</fullName>
    </submittedName>
</protein>
<proteinExistence type="predicted"/>
<keyword evidence="2" id="KW-1185">Reference proteome</keyword>
<organism evidence="1 2">
    <name type="scientific">Racocetra persica</name>
    <dbReference type="NCBI Taxonomy" id="160502"/>
    <lineage>
        <taxon>Eukaryota</taxon>
        <taxon>Fungi</taxon>
        <taxon>Fungi incertae sedis</taxon>
        <taxon>Mucoromycota</taxon>
        <taxon>Glomeromycotina</taxon>
        <taxon>Glomeromycetes</taxon>
        <taxon>Diversisporales</taxon>
        <taxon>Gigasporaceae</taxon>
        <taxon>Racocetra</taxon>
    </lineage>
</organism>
<name>A0ACA9PQ91_9GLOM</name>
<dbReference type="EMBL" id="CAJVQC010022822">
    <property type="protein sequence ID" value="CAG8719752.1"/>
    <property type="molecule type" value="Genomic_DNA"/>
</dbReference>
<gene>
    <name evidence="1" type="ORF">RPERSI_LOCUS11201</name>
</gene>
<evidence type="ECO:0000313" key="2">
    <source>
        <dbReference type="Proteomes" id="UP000789920"/>
    </source>
</evidence>
<accession>A0ACA9PQ91</accession>
<reference evidence="1" key="1">
    <citation type="submission" date="2021-06" db="EMBL/GenBank/DDBJ databases">
        <authorList>
            <person name="Kallberg Y."/>
            <person name="Tangrot J."/>
            <person name="Rosling A."/>
        </authorList>
    </citation>
    <scope>NUCLEOTIDE SEQUENCE</scope>
    <source>
        <strain evidence="1">MA461A</strain>
    </source>
</reference>
<evidence type="ECO:0000313" key="1">
    <source>
        <dbReference type="EMBL" id="CAG8719752.1"/>
    </source>
</evidence>
<comment type="caution">
    <text evidence="1">The sequence shown here is derived from an EMBL/GenBank/DDBJ whole genome shotgun (WGS) entry which is preliminary data.</text>
</comment>